<feature type="region of interest" description="Disordered" evidence="2">
    <location>
        <begin position="236"/>
        <end position="286"/>
    </location>
</feature>
<dbReference type="eggNOG" id="KOG4041">
    <property type="taxonomic scope" value="Eukaryota"/>
</dbReference>
<evidence type="ECO:0000256" key="1">
    <source>
        <dbReference type="ARBA" id="ARBA00005472"/>
    </source>
</evidence>
<evidence type="ECO:0000256" key="2">
    <source>
        <dbReference type="SAM" id="MobiDB-lite"/>
    </source>
</evidence>
<dbReference type="HOGENOM" id="CLU_970665_0_0_1"/>
<dbReference type="InterPro" id="IPR007062">
    <property type="entry name" value="PPI-2"/>
</dbReference>
<dbReference type="GO" id="GO:0004864">
    <property type="term" value="F:protein phosphatase inhibitor activity"/>
    <property type="evidence" value="ECO:0007669"/>
    <property type="project" value="InterPro"/>
</dbReference>
<dbReference type="Pfam" id="PF04979">
    <property type="entry name" value="IPP-2"/>
    <property type="match status" value="1"/>
</dbReference>
<sequence>MDEKKITFDQMNLGSPVHSDPYEHHFDPSHIDKSTPAQKVKTVAVNNEDLKRQLRKEAVHILPEIFVKNPDSSDDSDDFDIPETMQERARRLCFARRRKLHYTEFTTVALARRLIHEEFANFSESVESEDIRLEAAITDEECPPCEESTNTYPVIQYFRSTLLSHVSDDSLVKEEPEPGFDPTHPCYQTLTGQNRDQPESDPDSEPLLLRKEPSMPVNLDSPGDLFPAFATLPKAEGRTPASSVVVDRSSRPKHTRVQEGDKTFDLVMRQLPKKNDKSKSKPKLKDNVLRASTRVNSVQIL</sequence>
<feature type="compositionally biased region" description="Basic and acidic residues" evidence="2">
    <location>
        <begin position="273"/>
        <end position="286"/>
    </location>
</feature>
<keyword evidence="5" id="KW-1185">Reference proteome</keyword>
<feature type="compositionally biased region" description="Polar residues" evidence="2">
    <location>
        <begin position="186"/>
        <end position="195"/>
    </location>
</feature>
<dbReference type="GO" id="GO:0009966">
    <property type="term" value="P:regulation of signal transduction"/>
    <property type="evidence" value="ECO:0007669"/>
    <property type="project" value="InterPro"/>
</dbReference>
<feature type="region of interest" description="Disordered" evidence="2">
    <location>
        <begin position="170"/>
        <end position="216"/>
    </location>
</feature>
<proteinExistence type="inferred from homology"/>
<gene>
    <name evidence="3" type="primary">Dana\GF14784</name>
    <name evidence="3" type="synonym">dana_GLEANR_15549</name>
    <name evidence="3" type="ORF">GF14784</name>
</gene>
<reference evidence="3" key="2">
    <citation type="journal article" date="2008" name="Bioinformatics">
        <title>Assembly reconciliation.</title>
        <authorList>
            <person name="Zimin A.V."/>
            <person name="Smith D.R."/>
            <person name="Sutton G."/>
            <person name="Yorke J.A."/>
        </authorList>
    </citation>
    <scope>NUCLEOTIDE SEQUENCE</scope>
    <source>
        <strain evidence="3">TSC#14024-0371.13</strain>
    </source>
</reference>
<reference evidence="3" key="3">
    <citation type="submission" date="2015-10" db="EMBL/GenBank/DDBJ databases">
        <authorList>
            <consortium name="FlyBase"/>
        </authorList>
    </citation>
    <scope>NUCLEOTIDE SEQUENCE</scope>
    <source>
        <strain evidence="3">TSC#14024-0371.13</strain>
    </source>
</reference>
<feature type="compositionally biased region" description="Basic and acidic residues" evidence="2">
    <location>
        <begin position="20"/>
        <end position="33"/>
    </location>
</feature>
<feature type="region of interest" description="Disordered" evidence="2">
    <location>
        <begin position="1"/>
        <end position="37"/>
    </location>
</feature>
<evidence type="ECO:0000313" key="3">
    <source>
        <dbReference type="EMBL" id="EDV30950.2"/>
    </source>
</evidence>
<dbReference type="EMBL" id="CH902620">
    <property type="protein sequence ID" value="EDV30950.2"/>
    <property type="molecule type" value="Genomic_DNA"/>
</dbReference>
<dbReference type="EMBL" id="CH902620">
    <property type="protein sequence ID" value="KPU73157.1"/>
    <property type="molecule type" value="Genomic_DNA"/>
</dbReference>
<dbReference type="OrthoDB" id="7870435at2759"/>
<protein>
    <submittedName>
        <fullName evidence="3">Uncharacterized protein, isoform A</fullName>
    </submittedName>
    <submittedName>
        <fullName evidence="4">Uncharacterized protein, isoform B</fullName>
    </submittedName>
</protein>
<accession>B3MMK4</accession>
<dbReference type="GeneID" id="6497603"/>
<name>B3MMK4_DROAN</name>
<evidence type="ECO:0000313" key="5">
    <source>
        <dbReference type="Proteomes" id="UP000007801"/>
    </source>
</evidence>
<dbReference type="AlphaFoldDB" id="B3MMK4"/>
<organism evidence="3 5">
    <name type="scientific">Drosophila ananassae</name>
    <name type="common">Fruit fly</name>
    <dbReference type="NCBI Taxonomy" id="7217"/>
    <lineage>
        <taxon>Eukaryota</taxon>
        <taxon>Metazoa</taxon>
        <taxon>Ecdysozoa</taxon>
        <taxon>Arthropoda</taxon>
        <taxon>Hexapoda</taxon>
        <taxon>Insecta</taxon>
        <taxon>Pterygota</taxon>
        <taxon>Neoptera</taxon>
        <taxon>Endopterygota</taxon>
        <taxon>Diptera</taxon>
        <taxon>Brachycera</taxon>
        <taxon>Muscomorpha</taxon>
        <taxon>Ephydroidea</taxon>
        <taxon>Drosophilidae</taxon>
        <taxon>Drosophila</taxon>
        <taxon>Sophophora</taxon>
    </lineage>
</organism>
<reference evidence="3 5" key="1">
    <citation type="journal article" date="2007" name="Nature">
        <title>Evolution of genes and genomes on the Drosophila phylogeny.</title>
        <authorList>
            <consortium name="Drosophila 12 Genomes Consortium"/>
            <person name="Clark A.G."/>
            <person name="Eisen M.B."/>
            <person name="Smith D.R."/>
            <person name="Bergman C.M."/>
            <person name="Oliver B."/>
            <person name="Markow T.A."/>
            <person name="Kaufman T.C."/>
            <person name="Kellis M."/>
            <person name="Gelbart W."/>
            <person name="Iyer V.N."/>
            <person name="Pollard D.A."/>
            <person name="Sackton T.B."/>
            <person name="Larracuente A.M."/>
            <person name="Singh N.D."/>
            <person name="Abad J.P."/>
            <person name="Abt D.N."/>
            <person name="Adryan B."/>
            <person name="Aguade M."/>
            <person name="Akashi H."/>
            <person name="Anderson W.W."/>
            <person name="Aquadro C.F."/>
            <person name="Ardell D.H."/>
            <person name="Arguello R."/>
            <person name="Artieri C.G."/>
            <person name="Barbash D.A."/>
            <person name="Barker D."/>
            <person name="Barsanti P."/>
            <person name="Batterham P."/>
            <person name="Batzoglou S."/>
            <person name="Begun D."/>
            <person name="Bhutkar A."/>
            <person name="Blanco E."/>
            <person name="Bosak S.A."/>
            <person name="Bradley R.K."/>
            <person name="Brand A.D."/>
            <person name="Brent M.R."/>
            <person name="Brooks A.N."/>
            <person name="Brown R.H."/>
            <person name="Butlin R.K."/>
            <person name="Caggese C."/>
            <person name="Calvi B.R."/>
            <person name="Bernardo de Carvalho A."/>
            <person name="Caspi A."/>
            <person name="Castrezana S."/>
            <person name="Celniker S.E."/>
            <person name="Chang J.L."/>
            <person name="Chapple C."/>
            <person name="Chatterji S."/>
            <person name="Chinwalla A."/>
            <person name="Civetta A."/>
            <person name="Clifton S.W."/>
            <person name="Comeron J.M."/>
            <person name="Costello J.C."/>
            <person name="Coyne J.A."/>
            <person name="Daub J."/>
            <person name="David R.G."/>
            <person name="Delcher A.L."/>
            <person name="Delehaunty K."/>
            <person name="Do C.B."/>
            <person name="Ebling H."/>
            <person name="Edwards K."/>
            <person name="Eickbush T."/>
            <person name="Evans J.D."/>
            <person name="Filipski A."/>
            <person name="Findeiss S."/>
            <person name="Freyhult E."/>
            <person name="Fulton L."/>
            <person name="Fulton R."/>
            <person name="Garcia A.C."/>
            <person name="Gardiner A."/>
            <person name="Garfield D.A."/>
            <person name="Garvin B.E."/>
            <person name="Gibson G."/>
            <person name="Gilbert D."/>
            <person name="Gnerre S."/>
            <person name="Godfrey J."/>
            <person name="Good R."/>
            <person name="Gotea V."/>
            <person name="Gravely B."/>
            <person name="Greenberg A.J."/>
            <person name="Griffiths-Jones S."/>
            <person name="Gross S."/>
            <person name="Guigo R."/>
            <person name="Gustafson E.A."/>
            <person name="Haerty W."/>
            <person name="Hahn M.W."/>
            <person name="Halligan D.L."/>
            <person name="Halpern A.L."/>
            <person name="Halter G.M."/>
            <person name="Han M.V."/>
            <person name="Heger A."/>
            <person name="Hillier L."/>
            <person name="Hinrichs A.S."/>
            <person name="Holmes I."/>
            <person name="Hoskins R.A."/>
            <person name="Hubisz M.J."/>
            <person name="Hultmark D."/>
            <person name="Huntley M.A."/>
            <person name="Jaffe D.B."/>
            <person name="Jagadeeshan S."/>
            <person name="Jeck W.R."/>
            <person name="Johnson J."/>
            <person name="Jones C.D."/>
            <person name="Jordan W.C."/>
            <person name="Karpen G.H."/>
            <person name="Kataoka E."/>
            <person name="Keightley P.D."/>
            <person name="Kheradpour P."/>
            <person name="Kirkness E.F."/>
            <person name="Koerich L.B."/>
            <person name="Kristiansen K."/>
            <person name="Kudrna D."/>
            <person name="Kulathinal R.J."/>
            <person name="Kumar S."/>
            <person name="Kwok R."/>
            <person name="Lander E."/>
            <person name="Langley C.H."/>
            <person name="Lapoint R."/>
            <person name="Lazzaro B.P."/>
            <person name="Lee S.J."/>
            <person name="Levesque L."/>
            <person name="Li R."/>
            <person name="Lin C.F."/>
            <person name="Lin M.F."/>
            <person name="Lindblad-Toh K."/>
            <person name="Llopart A."/>
            <person name="Long M."/>
            <person name="Low L."/>
            <person name="Lozovsky E."/>
            <person name="Lu J."/>
            <person name="Luo M."/>
            <person name="Machado C.A."/>
            <person name="Makalowski W."/>
            <person name="Marzo M."/>
            <person name="Matsuda M."/>
            <person name="Matzkin L."/>
            <person name="McAllister B."/>
            <person name="McBride C.S."/>
            <person name="McKernan B."/>
            <person name="McKernan K."/>
            <person name="Mendez-Lago M."/>
            <person name="Minx P."/>
            <person name="Mollenhauer M.U."/>
            <person name="Montooth K."/>
            <person name="Mount S.M."/>
            <person name="Mu X."/>
            <person name="Myers E."/>
            <person name="Negre B."/>
            <person name="Newfeld S."/>
            <person name="Nielsen R."/>
            <person name="Noor M.A."/>
            <person name="O'Grady P."/>
            <person name="Pachter L."/>
            <person name="Papaceit M."/>
            <person name="Parisi M.J."/>
            <person name="Parisi M."/>
            <person name="Parts L."/>
            <person name="Pedersen J.S."/>
            <person name="Pesole G."/>
            <person name="Phillippy A.M."/>
            <person name="Ponting C.P."/>
            <person name="Pop M."/>
            <person name="Porcelli D."/>
            <person name="Powell J.R."/>
            <person name="Prohaska S."/>
            <person name="Pruitt K."/>
            <person name="Puig M."/>
            <person name="Quesneville H."/>
            <person name="Ram K.R."/>
            <person name="Rand D."/>
            <person name="Rasmussen M.D."/>
            <person name="Reed L.K."/>
            <person name="Reenan R."/>
            <person name="Reily A."/>
            <person name="Remington K.A."/>
            <person name="Rieger T.T."/>
            <person name="Ritchie M.G."/>
            <person name="Robin C."/>
            <person name="Rogers Y.H."/>
            <person name="Rohde C."/>
            <person name="Rozas J."/>
            <person name="Rubenfield M.J."/>
            <person name="Ruiz A."/>
            <person name="Russo S."/>
            <person name="Salzberg S.L."/>
            <person name="Sanchez-Gracia A."/>
            <person name="Saranga D.J."/>
            <person name="Sato H."/>
            <person name="Schaeffer S.W."/>
            <person name="Schatz M.C."/>
            <person name="Schlenke T."/>
            <person name="Schwartz R."/>
            <person name="Segarra C."/>
            <person name="Singh R.S."/>
            <person name="Sirot L."/>
            <person name="Sirota M."/>
            <person name="Sisneros N.B."/>
            <person name="Smith C.D."/>
            <person name="Smith T.F."/>
            <person name="Spieth J."/>
            <person name="Stage D.E."/>
            <person name="Stark A."/>
            <person name="Stephan W."/>
            <person name="Strausberg R.L."/>
            <person name="Strempel S."/>
            <person name="Sturgill D."/>
            <person name="Sutton G."/>
            <person name="Sutton G.G."/>
            <person name="Tao W."/>
            <person name="Teichmann S."/>
            <person name="Tobari Y.N."/>
            <person name="Tomimura Y."/>
            <person name="Tsolas J.M."/>
            <person name="Valente V.L."/>
            <person name="Venter E."/>
            <person name="Venter J.C."/>
            <person name="Vicario S."/>
            <person name="Vieira F.G."/>
            <person name="Vilella A.J."/>
            <person name="Villasante A."/>
            <person name="Walenz B."/>
            <person name="Wang J."/>
            <person name="Wasserman M."/>
            <person name="Watts T."/>
            <person name="Wilson D."/>
            <person name="Wilson R.K."/>
            <person name="Wing R.A."/>
            <person name="Wolfner M.F."/>
            <person name="Wong A."/>
            <person name="Wong G.K."/>
            <person name="Wu C.I."/>
            <person name="Wu G."/>
            <person name="Yamamoto D."/>
            <person name="Yang H.P."/>
            <person name="Yang S.P."/>
            <person name="Yorke J.A."/>
            <person name="Yoshida K."/>
            <person name="Zdobnov E."/>
            <person name="Zhang P."/>
            <person name="Zhang Y."/>
            <person name="Zimin A.V."/>
            <person name="Baldwin J."/>
            <person name="Abdouelleil A."/>
            <person name="Abdulkadir J."/>
            <person name="Abebe A."/>
            <person name="Abera B."/>
            <person name="Abreu J."/>
            <person name="Acer S.C."/>
            <person name="Aftuck L."/>
            <person name="Alexander A."/>
            <person name="An P."/>
            <person name="Anderson E."/>
            <person name="Anderson S."/>
            <person name="Arachi H."/>
            <person name="Azer M."/>
            <person name="Bachantsang P."/>
            <person name="Barry A."/>
            <person name="Bayul T."/>
            <person name="Berlin A."/>
            <person name="Bessette D."/>
            <person name="Bloom T."/>
            <person name="Blye J."/>
            <person name="Boguslavskiy L."/>
            <person name="Bonnet C."/>
            <person name="Boukhgalter B."/>
            <person name="Bourzgui I."/>
            <person name="Brown A."/>
            <person name="Cahill P."/>
            <person name="Channer S."/>
            <person name="Cheshatsang Y."/>
            <person name="Chuda L."/>
            <person name="Citroen M."/>
            <person name="Collymore A."/>
            <person name="Cooke P."/>
            <person name="Costello M."/>
            <person name="D'Aco K."/>
            <person name="Daza R."/>
            <person name="De Haan G."/>
            <person name="DeGray S."/>
            <person name="DeMaso C."/>
            <person name="Dhargay N."/>
            <person name="Dooley K."/>
            <person name="Dooley E."/>
            <person name="Doricent M."/>
            <person name="Dorje P."/>
            <person name="Dorjee K."/>
            <person name="Dupes A."/>
            <person name="Elong R."/>
            <person name="Falk J."/>
            <person name="Farina A."/>
            <person name="Faro S."/>
            <person name="Ferguson D."/>
            <person name="Fisher S."/>
            <person name="Foley C.D."/>
            <person name="Franke A."/>
            <person name="Friedrich D."/>
            <person name="Gadbois L."/>
            <person name="Gearin G."/>
            <person name="Gearin C.R."/>
            <person name="Giannoukos G."/>
            <person name="Goode T."/>
            <person name="Graham J."/>
            <person name="Grandbois E."/>
            <person name="Grewal S."/>
            <person name="Gyaltsen K."/>
            <person name="Hafez N."/>
            <person name="Hagos B."/>
            <person name="Hall J."/>
            <person name="Henson C."/>
            <person name="Hollinger A."/>
            <person name="Honan T."/>
            <person name="Huard M.D."/>
            <person name="Hughes L."/>
            <person name="Hurhula B."/>
            <person name="Husby M.E."/>
            <person name="Kamat A."/>
            <person name="Kanga B."/>
            <person name="Kashin S."/>
            <person name="Khazanovich D."/>
            <person name="Kisner P."/>
            <person name="Lance K."/>
            <person name="Lara M."/>
            <person name="Lee W."/>
            <person name="Lennon N."/>
            <person name="Letendre F."/>
            <person name="LeVine R."/>
            <person name="Lipovsky A."/>
            <person name="Liu X."/>
            <person name="Liu J."/>
            <person name="Liu S."/>
            <person name="Lokyitsang T."/>
            <person name="Lokyitsang Y."/>
            <person name="Lubonja R."/>
            <person name="Lui A."/>
            <person name="MacDonald P."/>
            <person name="Magnisalis V."/>
            <person name="Maru K."/>
            <person name="Matthews C."/>
            <person name="McCusker W."/>
            <person name="McDonough S."/>
            <person name="Mehta T."/>
            <person name="Meldrim J."/>
            <person name="Meneus L."/>
            <person name="Mihai O."/>
            <person name="Mihalev A."/>
            <person name="Mihova T."/>
            <person name="Mittelman R."/>
            <person name="Mlenga V."/>
            <person name="Montmayeur A."/>
            <person name="Mulrain L."/>
            <person name="Navidi A."/>
            <person name="Naylor J."/>
            <person name="Negash T."/>
            <person name="Nguyen T."/>
            <person name="Nguyen N."/>
            <person name="Nicol R."/>
            <person name="Norbu C."/>
            <person name="Norbu N."/>
            <person name="Novod N."/>
            <person name="O'Neill B."/>
            <person name="Osman S."/>
            <person name="Markiewicz E."/>
            <person name="Oyono O.L."/>
            <person name="Patti C."/>
            <person name="Phunkhang P."/>
            <person name="Pierre F."/>
            <person name="Priest M."/>
            <person name="Raghuraman S."/>
            <person name="Rege F."/>
            <person name="Reyes R."/>
            <person name="Rise C."/>
            <person name="Rogov P."/>
            <person name="Ross K."/>
            <person name="Ryan E."/>
            <person name="Settipalli S."/>
            <person name="Shea T."/>
            <person name="Sherpa N."/>
            <person name="Shi L."/>
            <person name="Shih D."/>
            <person name="Sparrow T."/>
            <person name="Spaulding J."/>
            <person name="Stalker J."/>
            <person name="Stange-Thomann N."/>
            <person name="Stavropoulos S."/>
            <person name="Stone C."/>
            <person name="Strader C."/>
            <person name="Tesfaye S."/>
            <person name="Thomson T."/>
            <person name="Thoulutsang Y."/>
            <person name="Thoulutsang D."/>
            <person name="Topham K."/>
            <person name="Topping I."/>
            <person name="Tsamla T."/>
            <person name="Vassiliev H."/>
            <person name="Vo A."/>
            <person name="Wangchuk T."/>
            <person name="Wangdi T."/>
            <person name="Weiand M."/>
            <person name="Wilkinson J."/>
            <person name="Wilson A."/>
            <person name="Yadav S."/>
            <person name="Young G."/>
            <person name="Yu Q."/>
            <person name="Zembek L."/>
            <person name="Zhong D."/>
            <person name="Zimmer A."/>
            <person name="Zwirko Z."/>
            <person name="Jaffe D.B."/>
            <person name="Alvarez P."/>
            <person name="Brockman W."/>
            <person name="Butler J."/>
            <person name="Chin C."/>
            <person name="Gnerre S."/>
            <person name="Grabherr M."/>
            <person name="Kleber M."/>
            <person name="Mauceli E."/>
            <person name="MacCallum I."/>
        </authorList>
    </citation>
    <scope>NUCLEOTIDE SEQUENCE [LARGE SCALE GENOMIC DNA]</scope>
    <source>
        <strain evidence="3">TSC#14024-0371.13</strain>
        <strain evidence="5">Tucson 14024-0371.13</strain>
    </source>
</reference>
<evidence type="ECO:0000313" key="4">
    <source>
        <dbReference type="EMBL" id="KPU73157.1"/>
    </source>
</evidence>
<comment type="similarity">
    <text evidence="1">Belongs to the protein phosphatase inhibitor 2 family.</text>
</comment>
<dbReference type="Proteomes" id="UP000007801">
    <property type="component" value="Unassembled WGS sequence"/>
</dbReference>
<dbReference type="KEGG" id="dan:6497603"/>
<dbReference type="Gene3D" id="6.10.250.1050">
    <property type="match status" value="1"/>
</dbReference>